<organism evidence="2 3">
    <name type="scientific">Discina gigas</name>
    <dbReference type="NCBI Taxonomy" id="1032678"/>
    <lineage>
        <taxon>Eukaryota</taxon>
        <taxon>Fungi</taxon>
        <taxon>Dikarya</taxon>
        <taxon>Ascomycota</taxon>
        <taxon>Pezizomycotina</taxon>
        <taxon>Pezizomycetes</taxon>
        <taxon>Pezizales</taxon>
        <taxon>Discinaceae</taxon>
        <taxon>Discina</taxon>
    </lineage>
</organism>
<feature type="region of interest" description="Disordered" evidence="1">
    <location>
        <begin position="24"/>
        <end position="123"/>
    </location>
</feature>
<sequence>MASQTLGKRYSPISSAPILCPSCSSPSLCSCTSSSSSSSSPSPSPSSPSLSSPSSPSPSPSTLTNLVVGQEQSCLRDKKRKRSETGSNTWQAKRHEPPKPADEDGEVDTTLSVYDGDGDGDGDSAPQNPIAAYGWREIPDTPRFAPLVACILERAEEVGLGTGVRAVWYNWEKGLWMYDTATGFYVSSCERNCPAFLARDWDAVVHELSLAS</sequence>
<keyword evidence="3" id="KW-1185">Reference proteome</keyword>
<comment type="caution">
    <text evidence="2">The sequence shown here is derived from an EMBL/GenBank/DDBJ whole genome shotgun (WGS) entry which is preliminary data.</text>
</comment>
<evidence type="ECO:0000313" key="3">
    <source>
        <dbReference type="Proteomes" id="UP001447188"/>
    </source>
</evidence>
<evidence type="ECO:0000256" key="1">
    <source>
        <dbReference type="SAM" id="MobiDB-lite"/>
    </source>
</evidence>
<feature type="compositionally biased region" description="Polar residues" evidence="1">
    <location>
        <begin position="64"/>
        <end position="73"/>
    </location>
</feature>
<feature type="compositionally biased region" description="Basic and acidic residues" evidence="1">
    <location>
        <begin position="93"/>
        <end position="102"/>
    </location>
</feature>
<proteinExistence type="predicted"/>
<protein>
    <submittedName>
        <fullName evidence="2">Uncharacterized protein</fullName>
    </submittedName>
</protein>
<name>A0ABR3GBJ0_9PEZI</name>
<accession>A0ABR3GBJ0</accession>
<gene>
    <name evidence="2" type="ORF">Q9L58_007760</name>
</gene>
<evidence type="ECO:0000313" key="2">
    <source>
        <dbReference type="EMBL" id="KAL0633324.1"/>
    </source>
</evidence>
<dbReference type="Proteomes" id="UP001447188">
    <property type="component" value="Unassembled WGS sequence"/>
</dbReference>
<reference evidence="2 3" key="1">
    <citation type="submission" date="2024-02" db="EMBL/GenBank/DDBJ databases">
        <title>Discinaceae phylogenomics.</title>
        <authorList>
            <person name="Dirks A.C."/>
            <person name="James T.Y."/>
        </authorList>
    </citation>
    <scope>NUCLEOTIDE SEQUENCE [LARGE SCALE GENOMIC DNA]</scope>
    <source>
        <strain evidence="2 3">ACD0624</strain>
    </source>
</reference>
<feature type="compositionally biased region" description="Low complexity" evidence="1">
    <location>
        <begin position="24"/>
        <end position="54"/>
    </location>
</feature>
<dbReference type="EMBL" id="JBBBZM010000129">
    <property type="protein sequence ID" value="KAL0633324.1"/>
    <property type="molecule type" value="Genomic_DNA"/>
</dbReference>